<evidence type="ECO:0000313" key="15">
    <source>
        <dbReference type="EMBL" id="EPD30761.1"/>
    </source>
</evidence>
<evidence type="ECO:0000256" key="7">
    <source>
        <dbReference type="ARBA" id="ARBA00022697"/>
    </source>
</evidence>
<comment type="catalytic activity">
    <reaction evidence="11 13">
        <text>L-homoserine + ATP = O-phospho-L-homoserine + ADP + H(+)</text>
        <dbReference type="Rhea" id="RHEA:13985"/>
        <dbReference type="ChEBI" id="CHEBI:15378"/>
        <dbReference type="ChEBI" id="CHEBI:30616"/>
        <dbReference type="ChEBI" id="CHEBI:57476"/>
        <dbReference type="ChEBI" id="CHEBI:57590"/>
        <dbReference type="ChEBI" id="CHEBI:456216"/>
        <dbReference type="EC" id="2.7.1.39"/>
    </reaction>
</comment>
<evidence type="ECO:0000256" key="5">
    <source>
        <dbReference type="ARBA" id="ARBA00022605"/>
    </source>
</evidence>
<evidence type="ECO:0000256" key="6">
    <source>
        <dbReference type="ARBA" id="ARBA00022679"/>
    </source>
</evidence>
<dbReference type="Gene3D" id="3.30.230.10">
    <property type="match status" value="1"/>
</dbReference>
<comment type="caution">
    <text evidence="15">The sequence shown here is derived from an EMBL/GenBank/DDBJ whole genome shotgun (WGS) entry which is preliminary data.</text>
</comment>
<dbReference type="GO" id="GO:0005737">
    <property type="term" value="C:cytoplasm"/>
    <property type="evidence" value="ECO:0007669"/>
    <property type="project" value="UniProtKB-SubCell"/>
</dbReference>
<keyword evidence="6 13" id="KW-0808">Transferase</keyword>
<keyword evidence="5 13" id="KW-0028">Amino-acid biosynthesis</keyword>
<dbReference type="GO" id="GO:0005524">
    <property type="term" value="F:ATP binding"/>
    <property type="evidence" value="ECO:0007669"/>
    <property type="project" value="UniProtKB-UniRule"/>
</dbReference>
<dbReference type="InterPro" id="IPR014721">
    <property type="entry name" value="Ribsml_uS5_D2-typ_fold_subgr"/>
</dbReference>
<dbReference type="SUPFAM" id="SSF55060">
    <property type="entry name" value="GHMP Kinase, C-terminal domain"/>
    <property type="match status" value="1"/>
</dbReference>
<organism evidence="15 16">
    <name type="scientific">Gleimia europaea ACS-120-V-Col10b</name>
    <dbReference type="NCBI Taxonomy" id="883069"/>
    <lineage>
        <taxon>Bacteria</taxon>
        <taxon>Bacillati</taxon>
        <taxon>Actinomycetota</taxon>
        <taxon>Actinomycetes</taxon>
        <taxon>Actinomycetales</taxon>
        <taxon>Actinomycetaceae</taxon>
        <taxon>Gleimia</taxon>
    </lineage>
</organism>
<name>A0A9W5RE68_9ACTO</name>
<keyword evidence="16" id="KW-1185">Reference proteome</keyword>
<accession>A0A9W5RE68</accession>
<evidence type="ECO:0000256" key="4">
    <source>
        <dbReference type="ARBA" id="ARBA00017858"/>
    </source>
</evidence>
<dbReference type="InterPro" id="IPR006203">
    <property type="entry name" value="GHMP_knse_ATP-bd_CS"/>
</dbReference>
<comment type="subcellular location">
    <subcellularLocation>
        <location evidence="13">Cytoplasm</location>
    </subcellularLocation>
</comment>
<dbReference type="SUPFAM" id="SSF54211">
    <property type="entry name" value="Ribosomal protein S5 domain 2-like"/>
    <property type="match status" value="1"/>
</dbReference>
<dbReference type="Proteomes" id="UP000014387">
    <property type="component" value="Unassembled WGS sequence"/>
</dbReference>
<dbReference type="HAMAP" id="MF_00384">
    <property type="entry name" value="Homoser_kinase"/>
    <property type="match status" value="1"/>
</dbReference>
<dbReference type="InterPro" id="IPR006204">
    <property type="entry name" value="GHMP_kinase_N_dom"/>
</dbReference>
<dbReference type="PRINTS" id="PR00958">
    <property type="entry name" value="HOMSERKINASE"/>
</dbReference>
<keyword evidence="9 13" id="KW-0418">Kinase</keyword>
<dbReference type="RefSeq" id="WP_016443873.1">
    <property type="nucleotide sequence ID" value="NZ_KE150266.1"/>
</dbReference>
<dbReference type="GO" id="GO:0009088">
    <property type="term" value="P:threonine biosynthetic process"/>
    <property type="evidence" value="ECO:0007669"/>
    <property type="project" value="UniProtKB-UniRule"/>
</dbReference>
<dbReference type="EC" id="2.7.1.39" evidence="3 13"/>
<dbReference type="InterPro" id="IPR000870">
    <property type="entry name" value="Homoserine_kinase"/>
</dbReference>
<keyword evidence="7 13" id="KW-0791">Threonine biosynthesis</keyword>
<evidence type="ECO:0000256" key="3">
    <source>
        <dbReference type="ARBA" id="ARBA00012078"/>
    </source>
</evidence>
<dbReference type="PIRSF" id="PIRSF000676">
    <property type="entry name" value="Homoser_kin"/>
    <property type="match status" value="1"/>
</dbReference>
<feature type="binding site" evidence="13">
    <location>
        <begin position="92"/>
        <end position="102"/>
    </location>
    <ligand>
        <name>ATP</name>
        <dbReference type="ChEBI" id="CHEBI:30616"/>
    </ligand>
</feature>
<dbReference type="EMBL" id="AGWN01000001">
    <property type="protein sequence ID" value="EPD30761.1"/>
    <property type="molecule type" value="Genomic_DNA"/>
</dbReference>
<dbReference type="PROSITE" id="PS00627">
    <property type="entry name" value="GHMP_KINASES_ATP"/>
    <property type="match status" value="1"/>
</dbReference>
<evidence type="ECO:0000256" key="12">
    <source>
        <dbReference type="ARBA" id="ARBA00049954"/>
    </source>
</evidence>
<evidence type="ECO:0000313" key="16">
    <source>
        <dbReference type="Proteomes" id="UP000014387"/>
    </source>
</evidence>
<dbReference type="OrthoDB" id="9769912at2"/>
<dbReference type="AlphaFoldDB" id="A0A9W5RE68"/>
<sequence length="309" mass="32736">MRLTNDFVRVKVPATSANLGPGFDHAGLALGIFDEVEMHAVVGETFVQVMGHGAGKVPEGEDNLIVRSVRKGLEYLDMPQVGLRMVARNRIPHGAGMGSSAAAAVAGLMLARGLVGEQSLSLDEVFQLATDIEGHPDNAAPAVFGGVTFSWMDKSAKTVVRPPREDLGAWVLTPKFEVSTKQARAALPQQVPLEDATFNLSRASLLALILSGQAPLEYLMDATEDRLHQAQRAQAMPSTYDLVQYLRGQGLPAVVSGAGPSVLVFGTLDPQLVEEARAAGWSVKNPGITAVGASMEASREGGESPVERF</sequence>
<evidence type="ECO:0000256" key="9">
    <source>
        <dbReference type="ARBA" id="ARBA00022777"/>
    </source>
</evidence>
<proteinExistence type="inferred from homology"/>
<feature type="domain" description="GHMP kinase N-terminal" evidence="14">
    <location>
        <begin position="63"/>
        <end position="146"/>
    </location>
</feature>
<evidence type="ECO:0000256" key="11">
    <source>
        <dbReference type="ARBA" id="ARBA00049375"/>
    </source>
</evidence>
<evidence type="ECO:0000256" key="2">
    <source>
        <dbReference type="ARBA" id="ARBA00007370"/>
    </source>
</evidence>
<dbReference type="PANTHER" id="PTHR20861">
    <property type="entry name" value="HOMOSERINE/4-DIPHOSPHOCYTIDYL-2-C-METHYL-D-ERYTHRITOL KINASE"/>
    <property type="match status" value="1"/>
</dbReference>
<evidence type="ECO:0000256" key="10">
    <source>
        <dbReference type="ARBA" id="ARBA00022840"/>
    </source>
</evidence>
<dbReference type="GO" id="GO:0004413">
    <property type="term" value="F:homoserine kinase activity"/>
    <property type="evidence" value="ECO:0007669"/>
    <property type="project" value="UniProtKB-UniRule"/>
</dbReference>
<protein>
    <recommendedName>
        <fullName evidence="4 13">Homoserine kinase</fullName>
        <shortName evidence="13">HK</shortName>
        <shortName evidence="13">HSK</shortName>
        <ecNumber evidence="3 13">2.7.1.39</ecNumber>
    </recommendedName>
</protein>
<dbReference type="Pfam" id="PF00288">
    <property type="entry name" value="GHMP_kinases_N"/>
    <property type="match status" value="1"/>
</dbReference>
<comment type="pathway">
    <text evidence="1 13">Amino-acid biosynthesis; L-threonine biosynthesis; L-threonine from L-aspartate: step 4/5.</text>
</comment>
<dbReference type="PANTHER" id="PTHR20861:SF1">
    <property type="entry name" value="HOMOSERINE KINASE"/>
    <property type="match status" value="1"/>
</dbReference>
<gene>
    <name evidence="13" type="primary">thrB</name>
    <name evidence="15" type="ORF">HMPREF9238_00515</name>
</gene>
<dbReference type="InterPro" id="IPR020568">
    <property type="entry name" value="Ribosomal_Su5_D2-typ_SF"/>
</dbReference>
<dbReference type="Gene3D" id="3.30.70.890">
    <property type="entry name" value="GHMP kinase, C-terminal domain"/>
    <property type="match status" value="1"/>
</dbReference>
<evidence type="ECO:0000259" key="14">
    <source>
        <dbReference type="Pfam" id="PF00288"/>
    </source>
</evidence>
<dbReference type="NCBIfam" id="TIGR00191">
    <property type="entry name" value="thrB"/>
    <property type="match status" value="1"/>
</dbReference>
<evidence type="ECO:0000256" key="8">
    <source>
        <dbReference type="ARBA" id="ARBA00022741"/>
    </source>
</evidence>
<keyword evidence="8 13" id="KW-0547">Nucleotide-binding</keyword>
<comment type="function">
    <text evidence="12 13">Catalyzes the ATP-dependent phosphorylation of L-homoserine to L-homoserine phosphate.</text>
</comment>
<evidence type="ECO:0000256" key="1">
    <source>
        <dbReference type="ARBA" id="ARBA00005015"/>
    </source>
</evidence>
<comment type="similarity">
    <text evidence="2 13">Belongs to the GHMP kinase family. Homoserine kinase subfamily.</text>
</comment>
<reference evidence="15 16" key="1">
    <citation type="submission" date="2013-05" db="EMBL/GenBank/DDBJ databases">
        <title>The Genome Sequence of Actinomyces europaeus ACS-120-V-COL10B.</title>
        <authorList>
            <consortium name="The Broad Institute Genomics Platform"/>
            <person name="Earl A."/>
            <person name="Ward D."/>
            <person name="Feldgarden M."/>
            <person name="Gevers D."/>
            <person name="Saerens B."/>
            <person name="Vaneechoutte M."/>
            <person name="Walker B."/>
            <person name="Young S."/>
            <person name="Zeng Q."/>
            <person name="Gargeya S."/>
            <person name="Fitzgerald M."/>
            <person name="Haas B."/>
            <person name="Abouelleil A."/>
            <person name="Allen A.W."/>
            <person name="Alvarado L."/>
            <person name="Arachchi H.M."/>
            <person name="Berlin A.M."/>
            <person name="Chapman S.B."/>
            <person name="Gainer-Dewar J."/>
            <person name="Goldberg J."/>
            <person name="Griggs A."/>
            <person name="Gujja S."/>
            <person name="Hansen M."/>
            <person name="Howarth C."/>
            <person name="Imamovic A."/>
            <person name="Ireland A."/>
            <person name="Larimer J."/>
            <person name="McCowan C."/>
            <person name="Murphy C."/>
            <person name="Pearson M."/>
            <person name="Poon T.W."/>
            <person name="Priest M."/>
            <person name="Roberts A."/>
            <person name="Saif S."/>
            <person name="Shea T."/>
            <person name="Sisk P."/>
            <person name="Sykes S."/>
            <person name="Wortman J."/>
            <person name="Nusbaum C."/>
            <person name="Birren B."/>
        </authorList>
    </citation>
    <scope>NUCLEOTIDE SEQUENCE [LARGE SCALE GENOMIC DNA]</scope>
    <source>
        <strain evidence="15 16">ACS-120-V-Col10b</strain>
    </source>
</reference>
<keyword evidence="10 13" id="KW-0067">ATP-binding</keyword>
<keyword evidence="13" id="KW-0963">Cytoplasm</keyword>
<evidence type="ECO:0000256" key="13">
    <source>
        <dbReference type="HAMAP-Rule" id="MF_00384"/>
    </source>
</evidence>
<dbReference type="InterPro" id="IPR036554">
    <property type="entry name" value="GHMP_kinase_C_sf"/>
</dbReference>